<sequence>MGARRKACVAMLAAVAVITIGRPSAAQPPAEEAVFGSIMFVLDASNSMTAPMDEGGTRMDAAKAAMDTLIDKLPVNVGVGLQVYGSGTGDSAAEKEAGCQDVRTLQEVGPPDKDALHAQVADVQPRGYTPIGTALTSAADELPEDGPRAIVLISDGIDTCAPPAPCDVARDLDGAAVDLAVHAVGFQVDEEARDELDCVAGETGGEYHDAPDADALEDLLPELANRALRYYDVEGERVSGTEQVAEAPYLKPGQYTDSVAKNTAHYYRVHVPEGATGHFTVIHVMSKDKKRTDSRVRLRLLDGERRLCGENTGSREYNYDGPETASVSWSPADPLTMCDPAGPHYLEVEWDNEADSASDNIELLVSLEKPVEGDQGHAPQTRGVPFTTPRGEQEIAWGGGSFNTAAPLPGTGRYVDKLNYSEYSIYKVWVDWGQALSYQLRVSGGEQGNDATVVTELRGPARETSREHWWRSAEHNGDSVALDSVSTPRVFHANRNGDDRVRPAAQAGWYYIVVKLSPVWSDPSSSPDELPTYELAVNVTGGRVAGPEYREMTVPEEAPPLPASRANWTPPALVAAARAASDPGWAWWIVGGIGGAALIGGTALVFVVRHRGLRR</sequence>
<dbReference type="Proteomes" id="UP000199494">
    <property type="component" value="Unassembled WGS sequence"/>
</dbReference>
<organism evidence="1 2">
    <name type="scientific">Prauserella marina</name>
    <dbReference type="NCBI Taxonomy" id="530584"/>
    <lineage>
        <taxon>Bacteria</taxon>
        <taxon>Bacillati</taxon>
        <taxon>Actinomycetota</taxon>
        <taxon>Actinomycetes</taxon>
        <taxon>Pseudonocardiales</taxon>
        <taxon>Pseudonocardiaceae</taxon>
        <taxon>Prauserella</taxon>
    </lineage>
</organism>
<name>A0A1G6SLC2_9PSEU</name>
<dbReference type="SMART" id="SM00327">
    <property type="entry name" value="VWA"/>
    <property type="match status" value="1"/>
</dbReference>
<dbReference type="AlphaFoldDB" id="A0A1G6SLC2"/>
<evidence type="ECO:0000313" key="1">
    <source>
        <dbReference type="EMBL" id="SDD17720.1"/>
    </source>
</evidence>
<dbReference type="OrthoDB" id="4318225at2"/>
<dbReference type="InterPro" id="IPR036465">
    <property type="entry name" value="vWFA_dom_sf"/>
</dbReference>
<reference evidence="1 2" key="1">
    <citation type="submission" date="2016-10" db="EMBL/GenBank/DDBJ databases">
        <authorList>
            <person name="de Groot N.N."/>
        </authorList>
    </citation>
    <scope>NUCLEOTIDE SEQUENCE [LARGE SCALE GENOMIC DNA]</scope>
    <source>
        <strain evidence="1 2">CGMCC 4.5506</strain>
    </source>
</reference>
<dbReference type="EMBL" id="FMZE01000006">
    <property type="protein sequence ID" value="SDD17720.1"/>
    <property type="molecule type" value="Genomic_DNA"/>
</dbReference>
<evidence type="ECO:0000313" key="2">
    <source>
        <dbReference type="Proteomes" id="UP000199494"/>
    </source>
</evidence>
<dbReference type="RefSeq" id="WP_091806008.1">
    <property type="nucleotide sequence ID" value="NZ_CP016353.1"/>
</dbReference>
<dbReference type="InterPro" id="IPR002035">
    <property type="entry name" value="VWF_A"/>
</dbReference>
<dbReference type="PROSITE" id="PS50234">
    <property type="entry name" value="VWFA"/>
    <property type="match status" value="1"/>
</dbReference>
<dbReference type="SUPFAM" id="SSF53300">
    <property type="entry name" value="vWA-like"/>
    <property type="match status" value="1"/>
</dbReference>
<proteinExistence type="predicted"/>
<protein>
    <submittedName>
        <fullName evidence="1">Ca-activated chloride channel family protein</fullName>
    </submittedName>
</protein>
<accession>A0A1G6SLC2</accession>
<dbReference type="Pfam" id="PF13519">
    <property type="entry name" value="VWA_2"/>
    <property type="match status" value="1"/>
</dbReference>
<gene>
    <name evidence="1" type="ORF">SAMN05421630_106258</name>
</gene>
<keyword evidence="2" id="KW-1185">Reference proteome</keyword>
<dbReference type="Gene3D" id="3.40.50.410">
    <property type="entry name" value="von Willebrand factor, type A domain"/>
    <property type="match status" value="1"/>
</dbReference>
<dbReference type="STRING" id="530584.SAMN05421630_106258"/>